<dbReference type="GO" id="GO:0006696">
    <property type="term" value="P:ergosterol biosynthetic process"/>
    <property type="evidence" value="ECO:0007669"/>
    <property type="project" value="UniProtKB-ARBA"/>
</dbReference>
<organism evidence="17 18">
    <name type="scientific">Saccharomycopsis crataegensis</name>
    <dbReference type="NCBI Taxonomy" id="43959"/>
    <lineage>
        <taxon>Eukaryota</taxon>
        <taxon>Fungi</taxon>
        <taxon>Dikarya</taxon>
        <taxon>Ascomycota</taxon>
        <taxon>Saccharomycotina</taxon>
        <taxon>Saccharomycetes</taxon>
        <taxon>Saccharomycopsidaceae</taxon>
        <taxon>Saccharomycopsis</taxon>
    </lineage>
</organism>
<comment type="catalytic activity">
    <reaction evidence="14">
        <text>4,4-dimethyl-5alpha-cholesta-8,24-dien-3beta-ol + NADP(+) = 4,4-dimethyl-5alpha-cholesta-8,14,24-trien-3beta-ol + NADPH + H(+)</text>
        <dbReference type="Rhea" id="RHEA:18561"/>
        <dbReference type="ChEBI" id="CHEBI:15378"/>
        <dbReference type="ChEBI" id="CHEBI:17813"/>
        <dbReference type="ChEBI" id="CHEBI:18364"/>
        <dbReference type="ChEBI" id="CHEBI:57783"/>
        <dbReference type="ChEBI" id="CHEBI:58349"/>
        <dbReference type="EC" id="1.3.1.70"/>
    </reaction>
    <physiologicalReaction direction="right-to-left" evidence="14">
        <dbReference type="Rhea" id="RHEA:18563"/>
    </physiologicalReaction>
</comment>
<keyword evidence="3 16" id="KW-0444">Lipid biosynthesis</keyword>
<dbReference type="RefSeq" id="XP_064852525.1">
    <property type="nucleotide sequence ID" value="XM_064996453.1"/>
</dbReference>
<reference evidence="17 18" key="1">
    <citation type="journal article" date="2023" name="Elife">
        <title>Identification of key yeast species and microbe-microbe interactions impacting larval growth of Drosophila in the wild.</title>
        <authorList>
            <person name="Mure A."/>
            <person name="Sugiura Y."/>
            <person name="Maeda R."/>
            <person name="Honda K."/>
            <person name="Sakurai N."/>
            <person name="Takahashi Y."/>
            <person name="Watada M."/>
            <person name="Katoh T."/>
            <person name="Gotoh A."/>
            <person name="Gotoh Y."/>
            <person name="Taniguchi I."/>
            <person name="Nakamura K."/>
            <person name="Hayashi T."/>
            <person name="Katayama T."/>
            <person name="Uemura T."/>
            <person name="Hattori Y."/>
        </authorList>
    </citation>
    <scope>NUCLEOTIDE SEQUENCE [LARGE SCALE GENOMIC DNA]</scope>
    <source>
        <strain evidence="17 18">SC-9</strain>
    </source>
</reference>
<dbReference type="Pfam" id="PF01222">
    <property type="entry name" value="ERG4_ERG24"/>
    <property type="match status" value="1"/>
</dbReference>
<evidence type="ECO:0000256" key="11">
    <source>
        <dbReference type="ARBA" id="ARBA00023136"/>
    </source>
</evidence>
<dbReference type="Gene3D" id="1.20.120.1630">
    <property type="match status" value="1"/>
</dbReference>
<name>A0AAV5QMH0_9ASCO</name>
<evidence type="ECO:0000256" key="7">
    <source>
        <dbReference type="ARBA" id="ARBA00022989"/>
    </source>
</evidence>
<evidence type="ECO:0000256" key="13">
    <source>
        <dbReference type="ARBA" id="ARBA00023221"/>
    </source>
</evidence>
<dbReference type="Proteomes" id="UP001360560">
    <property type="component" value="Unassembled WGS sequence"/>
</dbReference>
<evidence type="ECO:0000313" key="17">
    <source>
        <dbReference type="EMBL" id="GMM35525.1"/>
    </source>
</evidence>
<feature type="transmembrane region" description="Helical" evidence="16">
    <location>
        <begin position="75"/>
        <end position="92"/>
    </location>
</feature>
<feature type="transmembrane region" description="Helical" evidence="16">
    <location>
        <begin position="239"/>
        <end position="261"/>
    </location>
</feature>
<keyword evidence="4 16" id="KW-0812">Transmembrane</keyword>
<evidence type="ECO:0000256" key="3">
    <source>
        <dbReference type="ARBA" id="ARBA00022516"/>
    </source>
</evidence>
<keyword evidence="9 16" id="KW-0756">Sterol biosynthesis</keyword>
<dbReference type="AlphaFoldDB" id="A0AAV5QMH0"/>
<keyword evidence="12 16" id="KW-1207">Sterol metabolism</keyword>
<comment type="subcellular location">
    <subcellularLocation>
        <location evidence="1">Membrane</location>
        <topology evidence="1">Multi-pass membrane protein</topology>
    </subcellularLocation>
</comment>
<dbReference type="PANTHER" id="PTHR21257:SF52">
    <property type="entry name" value="DELTA(14)-STEROL REDUCTASE TM7SF2"/>
    <property type="match status" value="1"/>
</dbReference>
<evidence type="ECO:0000313" key="18">
    <source>
        <dbReference type="Proteomes" id="UP001360560"/>
    </source>
</evidence>
<dbReference type="GO" id="GO:0050613">
    <property type="term" value="F:Delta14-sterol reductase activity"/>
    <property type="evidence" value="ECO:0007669"/>
    <property type="project" value="UniProtKB-EC"/>
</dbReference>
<evidence type="ECO:0000256" key="8">
    <source>
        <dbReference type="ARBA" id="ARBA00023002"/>
    </source>
</evidence>
<dbReference type="InterPro" id="IPR001171">
    <property type="entry name" value="ERG24_DHCR-like"/>
</dbReference>
<keyword evidence="13 16" id="KW-0753">Steroid metabolism</keyword>
<comment type="pathway">
    <text evidence="15">Steroid biosynthesis; zymosterol biosynthesis; zymosterol from lanosterol: step 2/6.</text>
</comment>
<accession>A0AAV5QMH0</accession>
<comment type="caution">
    <text evidence="17">The sequence shown here is derived from an EMBL/GenBank/DDBJ whole genome shotgun (WGS) entry which is preliminary data.</text>
</comment>
<evidence type="ECO:0000256" key="10">
    <source>
        <dbReference type="ARBA" id="ARBA00023098"/>
    </source>
</evidence>
<evidence type="ECO:0000256" key="4">
    <source>
        <dbReference type="ARBA" id="ARBA00022692"/>
    </source>
</evidence>
<keyword evidence="5" id="KW-0521">NADP</keyword>
<dbReference type="PROSITE" id="PS01018">
    <property type="entry name" value="STEROL_REDUCT_2"/>
    <property type="match status" value="1"/>
</dbReference>
<keyword evidence="18" id="KW-1185">Reference proteome</keyword>
<comment type="similarity">
    <text evidence="2 16">Belongs to the ERG4/ERG24 family.</text>
</comment>
<keyword evidence="7 16" id="KW-1133">Transmembrane helix</keyword>
<evidence type="ECO:0000256" key="15">
    <source>
        <dbReference type="ARBA" id="ARBA00060638"/>
    </source>
</evidence>
<proteinExistence type="inferred from homology"/>
<keyword evidence="6 16" id="KW-0752">Steroid biosynthesis</keyword>
<gene>
    <name evidence="17" type="ORF">DASC09_028500</name>
</gene>
<dbReference type="GO" id="GO:0005789">
    <property type="term" value="C:endoplasmic reticulum membrane"/>
    <property type="evidence" value="ECO:0007669"/>
    <property type="project" value="TreeGrafter"/>
</dbReference>
<evidence type="ECO:0000256" key="1">
    <source>
        <dbReference type="ARBA" id="ARBA00004141"/>
    </source>
</evidence>
<protein>
    <recommendedName>
        <fullName evidence="16">Delta(14)-sterol reductase</fullName>
    </recommendedName>
    <alternativeName>
        <fullName evidence="16">C-14 sterol reductase</fullName>
    </alternativeName>
    <alternativeName>
        <fullName evidence="16">Sterol C14-reductase</fullName>
    </alternativeName>
</protein>
<evidence type="ECO:0000256" key="16">
    <source>
        <dbReference type="RuleBase" id="RU369120"/>
    </source>
</evidence>
<feature type="transmembrane region" description="Helical" evidence="16">
    <location>
        <begin position="152"/>
        <end position="173"/>
    </location>
</feature>
<evidence type="ECO:0000256" key="6">
    <source>
        <dbReference type="ARBA" id="ARBA00022955"/>
    </source>
</evidence>
<dbReference type="GeneID" id="90073504"/>
<dbReference type="PANTHER" id="PTHR21257">
    <property type="entry name" value="DELTA(14)-STEROL REDUCTASE"/>
    <property type="match status" value="1"/>
</dbReference>
<evidence type="ECO:0000256" key="12">
    <source>
        <dbReference type="ARBA" id="ARBA00023166"/>
    </source>
</evidence>
<feature type="transmembrane region" description="Helical" evidence="16">
    <location>
        <begin position="311"/>
        <end position="330"/>
    </location>
</feature>
<feature type="transmembrane region" description="Helical" evidence="16">
    <location>
        <begin position="21"/>
        <end position="39"/>
    </location>
</feature>
<dbReference type="FunFam" id="1.20.120.1630:FF:000009">
    <property type="entry name" value="C-14 sterol reductase"/>
    <property type="match status" value="1"/>
</dbReference>
<evidence type="ECO:0000256" key="14">
    <source>
        <dbReference type="ARBA" id="ARBA00052254"/>
    </source>
</evidence>
<feature type="transmembrane region" description="Helical" evidence="16">
    <location>
        <begin position="281"/>
        <end position="299"/>
    </location>
</feature>
<sequence length="442" mass="50595">MPNMSALNPLTKEKEFGGVPGAFAITTGLPTLIVALYFLCNDSYVIDGSSIDLEALKSQFFKIDWVKDAFFNNSVWNFYLSWFFGLLALDLVTPGQYMEGITLRDGTKLGYKINGLNFISILSVSMIIRLYLNKGYSPELEFIYENFLELAVVSIIFSALLATFVFICSYIPLRSLNGLKTKERILSINGNSESGFYNWFIGRELNPRIGPVDIKLFCELKPGLLLWLAINFSCIHHQYWNSGTVCDALLLVNFLQLFYIFDGVLNEAGVLSMMDITTDGFGFMLAFGDLSLVPFTYCLQSRYLSLKPIHLGAATDVAILALMFFGYYVFHQSNQQKSDWKLGKLDGKNYKFIKTKTGTKLLCDGWWGLSQHTNYFGDWLISWSWCFSTGFNTPLTYYYVAYFGGLLLHRQQRDEAKCSVKYGEKWDEYKRRVPYKIIPYVY</sequence>
<keyword evidence="8 16" id="KW-0560">Oxidoreductase</keyword>
<evidence type="ECO:0000256" key="2">
    <source>
        <dbReference type="ARBA" id="ARBA00005402"/>
    </source>
</evidence>
<keyword evidence="11 16" id="KW-0472">Membrane</keyword>
<keyword evidence="10 16" id="KW-0443">Lipid metabolism</keyword>
<feature type="transmembrane region" description="Helical" evidence="16">
    <location>
        <begin position="113"/>
        <end position="132"/>
    </location>
</feature>
<evidence type="ECO:0000256" key="9">
    <source>
        <dbReference type="ARBA" id="ARBA00023011"/>
    </source>
</evidence>
<dbReference type="InterPro" id="IPR018083">
    <property type="entry name" value="Sterol_reductase_CS"/>
</dbReference>
<dbReference type="EMBL" id="BTFZ01000006">
    <property type="protein sequence ID" value="GMM35525.1"/>
    <property type="molecule type" value="Genomic_DNA"/>
</dbReference>
<evidence type="ECO:0000256" key="5">
    <source>
        <dbReference type="ARBA" id="ARBA00022857"/>
    </source>
</evidence>